<dbReference type="InterPro" id="IPR015815">
    <property type="entry name" value="HIBADH-related"/>
</dbReference>
<dbReference type="Pfam" id="PF03446">
    <property type="entry name" value="NAD_binding_2"/>
    <property type="match status" value="1"/>
</dbReference>
<evidence type="ECO:0000313" key="6">
    <source>
        <dbReference type="Proteomes" id="UP001230207"/>
    </source>
</evidence>
<dbReference type="EMBL" id="JAUSVF010000001">
    <property type="protein sequence ID" value="MDQ0320848.1"/>
    <property type="molecule type" value="Genomic_DNA"/>
</dbReference>
<dbReference type="PANTHER" id="PTHR43060:SF15">
    <property type="entry name" value="3-HYDROXYISOBUTYRATE DEHYDROGENASE-LIKE 1, MITOCHONDRIAL-RELATED"/>
    <property type="match status" value="1"/>
</dbReference>
<dbReference type="InterPro" id="IPR029154">
    <property type="entry name" value="HIBADH-like_NADP-bd"/>
</dbReference>
<sequence>MSDPLRVGFIGLGDQGAPMAAAIAAKFDLHVWARRAVSFEALGNARHVREKDPVELAANVDLLCLCLRGDSDLHDLLTDRSLLQALGKGATIVNHATGDPAETETFERITEELGVHFLDAPVSGGRPGAEARSLTCFVGGRAEALDASRPVIECHSTHIFSMGPVGSGQMAKLCNNALTVSNLRNIVEVFAMAEKLGVSLEGLRDAFEHSSGGSFILQALGTKVTAGNAAHIAELNRTDVDEFAAAMRRKGVDPTAVLEWAIKGPDGLEALVQRLQ</sequence>
<evidence type="ECO:0000313" key="5">
    <source>
        <dbReference type="EMBL" id="MDQ0320848.1"/>
    </source>
</evidence>
<name>A0ABU0BRH7_9HYPH</name>
<organism evidence="5 6">
    <name type="scientific">Pararhizobium capsulatum DSM 1112</name>
    <dbReference type="NCBI Taxonomy" id="1121113"/>
    <lineage>
        <taxon>Bacteria</taxon>
        <taxon>Pseudomonadati</taxon>
        <taxon>Pseudomonadota</taxon>
        <taxon>Alphaproteobacteria</taxon>
        <taxon>Hyphomicrobiales</taxon>
        <taxon>Rhizobiaceae</taxon>
        <taxon>Rhizobium/Agrobacterium group</taxon>
        <taxon>Pararhizobium</taxon>
    </lineage>
</organism>
<evidence type="ECO:0000259" key="4">
    <source>
        <dbReference type="Pfam" id="PF14833"/>
    </source>
</evidence>
<keyword evidence="6" id="KW-1185">Reference proteome</keyword>
<dbReference type="InterPro" id="IPR036291">
    <property type="entry name" value="NAD(P)-bd_dom_sf"/>
</dbReference>
<dbReference type="InterPro" id="IPR008927">
    <property type="entry name" value="6-PGluconate_DH-like_C_sf"/>
</dbReference>
<dbReference type="RefSeq" id="WP_307230959.1">
    <property type="nucleotide sequence ID" value="NZ_JAUSVF010000001.1"/>
</dbReference>
<evidence type="ECO:0000259" key="3">
    <source>
        <dbReference type="Pfam" id="PF03446"/>
    </source>
</evidence>
<evidence type="ECO:0000256" key="2">
    <source>
        <dbReference type="ARBA" id="ARBA00023027"/>
    </source>
</evidence>
<dbReference type="SUPFAM" id="SSF48179">
    <property type="entry name" value="6-phosphogluconate dehydrogenase C-terminal domain-like"/>
    <property type="match status" value="1"/>
</dbReference>
<keyword evidence="1" id="KW-0560">Oxidoreductase</keyword>
<evidence type="ECO:0000256" key="1">
    <source>
        <dbReference type="ARBA" id="ARBA00023002"/>
    </source>
</evidence>
<dbReference type="Proteomes" id="UP001230207">
    <property type="component" value="Unassembled WGS sequence"/>
</dbReference>
<keyword evidence="2" id="KW-0520">NAD</keyword>
<dbReference type="PANTHER" id="PTHR43060">
    <property type="entry name" value="3-HYDROXYISOBUTYRATE DEHYDROGENASE-LIKE 1, MITOCHONDRIAL-RELATED"/>
    <property type="match status" value="1"/>
</dbReference>
<accession>A0ABU0BRH7</accession>
<dbReference type="PIRSF" id="PIRSF000103">
    <property type="entry name" value="HIBADH"/>
    <property type="match status" value="1"/>
</dbReference>
<proteinExistence type="predicted"/>
<dbReference type="Gene3D" id="3.40.50.720">
    <property type="entry name" value="NAD(P)-binding Rossmann-like Domain"/>
    <property type="match status" value="1"/>
</dbReference>
<dbReference type="Pfam" id="PF14833">
    <property type="entry name" value="NAD_binding_11"/>
    <property type="match status" value="1"/>
</dbReference>
<protein>
    <submittedName>
        <fullName evidence="5">3-hydroxyisobutyrate dehydrogenase-like beta-hydroxyacid dehydrogenase</fullName>
    </submittedName>
</protein>
<comment type="caution">
    <text evidence="5">The sequence shown here is derived from an EMBL/GenBank/DDBJ whole genome shotgun (WGS) entry which is preliminary data.</text>
</comment>
<feature type="domain" description="6-phosphogluconate dehydrogenase NADP-binding" evidence="3">
    <location>
        <begin position="6"/>
        <end position="163"/>
    </location>
</feature>
<dbReference type="SUPFAM" id="SSF51735">
    <property type="entry name" value="NAD(P)-binding Rossmann-fold domains"/>
    <property type="match status" value="1"/>
</dbReference>
<dbReference type="InterPro" id="IPR013328">
    <property type="entry name" value="6PGD_dom2"/>
</dbReference>
<dbReference type="InterPro" id="IPR006115">
    <property type="entry name" value="6PGDH_NADP-bd"/>
</dbReference>
<reference evidence="5 6" key="1">
    <citation type="submission" date="2023-07" db="EMBL/GenBank/DDBJ databases">
        <title>Genomic Encyclopedia of Type Strains, Phase IV (KMG-IV): sequencing the most valuable type-strain genomes for metagenomic binning, comparative biology and taxonomic classification.</title>
        <authorList>
            <person name="Goeker M."/>
        </authorList>
    </citation>
    <scope>NUCLEOTIDE SEQUENCE [LARGE SCALE GENOMIC DNA]</scope>
    <source>
        <strain evidence="5 6">DSM 1112</strain>
    </source>
</reference>
<feature type="domain" description="3-hydroxyisobutyrate dehydrogenase-like NAD-binding" evidence="4">
    <location>
        <begin position="166"/>
        <end position="229"/>
    </location>
</feature>
<dbReference type="Gene3D" id="1.10.1040.10">
    <property type="entry name" value="N-(1-d-carboxylethyl)-l-norvaline Dehydrogenase, domain 2"/>
    <property type="match status" value="1"/>
</dbReference>
<gene>
    <name evidence="5" type="ORF">QO002_002986</name>
</gene>